<dbReference type="OrthoDB" id="5501064at2"/>
<dbReference type="Gene3D" id="1.10.1740.10">
    <property type="match status" value="1"/>
</dbReference>
<proteinExistence type="inferred from homology"/>
<dbReference type="RefSeq" id="WP_157692841.1">
    <property type="nucleotide sequence ID" value="NZ_LT629711.1"/>
</dbReference>
<evidence type="ECO:0000259" key="6">
    <source>
        <dbReference type="Pfam" id="PF04542"/>
    </source>
</evidence>
<keyword evidence="4" id="KW-0238">DNA-binding</keyword>
<dbReference type="SUPFAM" id="SSF88659">
    <property type="entry name" value="Sigma3 and sigma4 domains of RNA polymerase sigma factors"/>
    <property type="match status" value="1"/>
</dbReference>
<dbReference type="Pfam" id="PF04542">
    <property type="entry name" value="Sigma70_r2"/>
    <property type="match status" value="1"/>
</dbReference>
<dbReference type="AlphaFoldDB" id="A0A1H0L579"/>
<dbReference type="CDD" id="cd06171">
    <property type="entry name" value="Sigma70_r4"/>
    <property type="match status" value="1"/>
</dbReference>
<evidence type="ECO:0000256" key="5">
    <source>
        <dbReference type="ARBA" id="ARBA00023163"/>
    </source>
</evidence>
<dbReference type="GO" id="GO:0003677">
    <property type="term" value="F:DNA binding"/>
    <property type="evidence" value="ECO:0007669"/>
    <property type="project" value="UniProtKB-KW"/>
</dbReference>
<dbReference type="GO" id="GO:0016987">
    <property type="term" value="F:sigma factor activity"/>
    <property type="evidence" value="ECO:0007669"/>
    <property type="project" value="UniProtKB-KW"/>
</dbReference>
<evidence type="ECO:0000256" key="4">
    <source>
        <dbReference type="ARBA" id="ARBA00023125"/>
    </source>
</evidence>
<dbReference type="PANTHER" id="PTHR43133:SF8">
    <property type="entry name" value="RNA POLYMERASE SIGMA FACTOR HI_1459-RELATED"/>
    <property type="match status" value="1"/>
</dbReference>
<reference evidence="9" key="1">
    <citation type="submission" date="2016-10" db="EMBL/GenBank/DDBJ databases">
        <authorList>
            <person name="Varghese N."/>
            <person name="Submissions S."/>
        </authorList>
    </citation>
    <scope>NUCLEOTIDE SEQUENCE [LARGE SCALE GENOMIC DNA]</scope>
    <source>
        <strain evidence="9">DSM 22329</strain>
    </source>
</reference>
<dbReference type="PANTHER" id="PTHR43133">
    <property type="entry name" value="RNA POLYMERASE ECF-TYPE SIGMA FACTO"/>
    <property type="match status" value="1"/>
</dbReference>
<dbReference type="InterPro" id="IPR013324">
    <property type="entry name" value="RNA_pol_sigma_r3/r4-like"/>
</dbReference>
<evidence type="ECO:0000313" key="8">
    <source>
        <dbReference type="EMBL" id="SDO63222.1"/>
    </source>
</evidence>
<evidence type="ECO:0000256" key="1">
    <source>
        <dbReference type="ARBA" id="ARBA00010641"/>
    </source>
</evidence>
<dbReference type="InterPro" id="IPR007627">
    <property type="entry name" value="RNA_pol_sigma70_r2"/>
</dbReference>
<dbReference type="SUPFAM" id="SSF88946">
    <property type="entry name" value="Sigma2 domain of RNA polymerase sigma factors"/>
    <property type="match status" value="1"/>
</dbReference>
<dbReference type="InterPro" id="IPR036388">
    <property type="entry name" value="WH-like_DNA-bd_sf"/>
</dbReference>
<gene>
    <name evidence="8" type="ORF">SAMN04489867_0198</name>
</gene>
<accession>A0A1H0L579</accession>
<evidence type="ECO:0000256" key="3">
    <source>
        <dbReference type="ARBA" id="ARBA00023082"/>
    </source>
</evidence>
<evidence type="ECO:0000256" key="2">
    <source>
        <dbReference type="ARBA" id="ARBA00023015"/>
    </source>
</evidence>
<name>A0A1H0L579_9MICO</name>
<protein>
    <submittedName>
        <fullName evidence="8">RNA polymerase sigma-70 factor, ECF subfamily</fullName>
    </submittedName>
</protein>
<keyword evidence="5" id="KW-0804">Transcription</keyword>
<dbReference type="Gene3D" id="1.10.10.10">
    <property type="entry name" value="Winged helix-like DNA-binding domain superfamily/Winged helix DNA-binding domain"/>
    <property type="match status" value="1"/>
</dbReference>
<comment type="similarity">
    <text evidence="1">Belongs to the sigma-70 factor family. ECF subfamily.</text>
</comment>
<dbReference type="InterPro" id="IPR013249">
    <property type="entry name" value="RNA_pol_sigma70_r4_t2"/>
</dbReference>
<sequence>MDCAHLDEAVAAARSGDGPAFARLWTELSPRVAAYLRAHGVAEADDVTSEVFLAVFRQMAGFEGGGDAFRALVFTVAHRRQVDWHRQRGRRGLWLPLEEAGPDPVVESAESTALGVLSTEGVLEVLATLTPDQRAVLALRVVADLSLEETAAVLGKDVGSVKSLQHRALARLRREISPKPYPRDVLARLKPRHA</sequence>
<dbReference type="InterPro" id="IPR014284">
    <property type="entry name" value="RNA_pol_sigma-70_dom"/>
</dbReference>
<dbReference type="GO" id="GO:0006352">
    <property type="term" value="P:DNA-templated transcription initiation"/>
    <property type="evidence" value="ECO:0007669"/>
    <property type="project" value="InterPro"/>
</dbReference>
<keyword evidence="9" id="KW-1185">Reference proteome</keyword>
<feature type="domain" description="RNA polymerase sigma-70 region 2" evidence="6">
    <location>
        <begin position="27"/>
        <end position="91"/>
    </location>
</feature>
<dbReference type="STRING" id="443156.SAMN04489867_0198"/>
<keyword evidence="3" id="KW-0731">Sigma factor</keyword>
<feature type="domain" description="RNA polymerase sigma factor 70 region 4 type 2" evidence="7">
    <location>
        <begin position="122"/>
        <end position="172"/>
    </location>
</feature>
<keyword evidence="2" id="KW-0805">Transcription regulation</keyword>
<dbReference type="EMBL" id="LT629711">
    <property type="protein sequence ID" value="SDO63222.1"/>
    <property type="molecule type" value="Genomic_DNA"/>
</dbReference>
<evidence type="ECO:0000259" key="7">
    <source>
        <dbReference type="Pfam" id="PF08281"/>
    </source>
</evidence>
<evidence type="ECO:0000313" key="9">
    <source>
        <dbReference type="Proteomes" id="UP000199077"/>
    </source>
</evidence>
<dbReference type="Proteomes" id="UP000199077">
    <property type="component" value="Chromosome I"/>
</dbReference>
<dbReference type="InterPro" id="IPR013325">
    <property type="entry name" value="RNA_pol_sigma_r2"/>
</dbReference>
<dbReference type="Pfam" id="PF08281">
    <property type="entry name" value="Sigma70_r4_2"/>
    <property type="match status" value="1"/>
</dbReference>
<dbReference type="NCBIfam" id="TIGR02937">
    <property type="entry name" value="sigma70-ECF"/>
    <property type="match status" value="1"/>
</dbReference>
<dbReference type="InterPro" id="IPR039425">
    <property type="entry name" value="RNA_pol_sigma-70-like"/>
</dbReference>
<organism evidence="8 9">
    <name type="scientific">Pedococcus dokdonensis</name>
    <dbReference type="NCBI Taxonomy" id="443156"/>
    <lineage>
        <taxon>Bacteria</taxon>
        <taxon>Bacillati</taxon>
        <taxon>Actinomycetota</taxon>
        <taxon>Actinomycetes</taxon>
        <taxon>Micrococcales</taxon>
        <taxon>Intrasporangiaceae</taxon>
        <taxon>Pedococcus</taxon>
    </lineage>
</organism>